<sequence length="320" mass="33920">MADKQQHTDRLQEESQLLAQLEQMVSEGRNPDTLDIDLLPTEQILEKINREDQKVALAVRDAIPQIALAVDKIVTAFAAGGRLIYLGAGTSGRLGILDAVECPPTFSVSDQQVLGIIAGGEGAIYKAVEGAEDDPKLAISDLQNVGLSKDDVLVGLAASGRTPYVISALEYARQVGAPAVSITCNPDSAVTRAADIGIVALVGPEALTGSTRMKSGSAQKMILNMLTTAAMIRSGKSYENLMVDVNASNQKLYARAIRICMQATGCDHETAREALIHTGYKAKLAILHILTGLDKQAGQALLDKQQGFLRRAVEQANSGG</sequence>
<evidence type="ECO:0000256" key="4">
    <source>
        <dbReference type="ARBA" id="ARBA00037880"/>
    </source>
</evidence>
<dbReference type="GO" id="GO:0009254">
    <property type="term" value="P:peptidoglycan turnover"/>
    <property type="evidence" value="ECO:0007669"/>
    <property type="project" value="UniProtKB-UniRule"/>
</dbReference>
<comment type="caution">
    <text evidence="15">The sequence shown here is derived from an EMBL/GenBank/DDBJ whole genome shotgun (WGS) entry which is preliminary data.</text>
</comment>
<evidence type="ECO:0000256" key="5">
    <source>
        <dbReference type="ARBA" id="ARBA00051747"/>
    </source>
</evidence>
<dbReference type="PANTHER" id="PTHR10088">
    <property type="entry name" value="GLUCOKINASE REGULATORY PROTEIN"/>
    <property type="match status" value="1"/>
</dbReference>
<name>A0A939DP08_9ALTE</name>
<keyword evidence="2 13" id="KW-0456">Lyase</keyword>
<dbReference type="GO" id="GO:0097175">
    <property type="term" value="P:1,6-anhydro-N-acetyl-beta-muramic acid catabolic process"/>
    <property type="evidence" value="ECO:0007669"/>
    <property type="project" value="UniProtKB-UniRule"/>
</dbReference>
<gene>
    <name evidence="13 15" type="primary">murQ</name>
    <name evidence="15" type="ORF">J0A66_08820</name>
</gene>
<proteinExistence type="inferred from homology"/>
<dbReference type="EC" id="4.2.1.126" evidence="9 13"/>
<evidence type="ECO:0000259" key="14">
    <source>
        <dbReference type="PROSITE" id="PS51464"/>
    </source>
</evidence>
<feature type="domain" description="SIS" evidence="14">
    <location>
        <begin position="73"/>
        <end position="236"/>
    </location>
</feature>
<dbReference type="SUPFAM" id="SSF53697">
    <property type="entry name" value="SIS domain"/>
    <property type="match status" value="1"/>
</dbReference>
<dbReference type="GO" id="GO:0016835">
    <property type="term" value="F:carbon-oxygen lyase activity"/>
    <property type="evidence" value="ECO:0007669"/>
    <property type="project" value="UniProtKB-UniRule"/>
</dbReference>
<evidence type="ECO:0000256" key="11">
    <source>
        <dbReference type="ARBA" id="ARBA00077905"/>
    </source>
</evidence>
<dbReference type="Pfam" id="PF20741">
    <property type="entry name" value="GKRP-like_C"/>
    <property type="match status" value="1"/>
</dbReference>
<dbReference type="CDD" id="cd05007">
    <property type="entry name" value="SIS_Etherase"/>
    <property type="match status" value="1"/>
</dbReference>
<feature type="active site" description="Proton donor" evidence="13">
    <location>
        <position position="101"/>
    </location>
</feature>
<evidence type="ECO:0000256" key="13">
    <source>
        <dbReference type="HAMAP-Rule" id="MF_00068"/>
    </source>
</evidence>
<dbReference type="EMBL" id="JAFKCV010000004">
    <property type="protein sequence ID" value="MBN7825321.1"/>
    <property type="molecule type" value="Genomic_DNA"/>
</dbReference>
<dbReference type="FunFam" id="3.40.50.10490:FF:000014">
    <property type="entry name" value="N-acetylmuramic acid 6-phosphate etherase"/>
    <property type="match status" value="1"/>
</dbReference>
<dbReference type="FunFam" id="1.10.8.1080:FF:000001">
    <property type="entry name" value="N-acetylmuramic acid 6-phosphate etherase"/>
    <property type="match status" value="1"/>
</dbReference>
<evidence type="ECO:0000256" key="8">
    <source>
        <dbReference type="ARBA" id="ARBA00061234"/>
    </source>
</evidence>
<comment type="miscellaneous">
    <text evidence="13">A lyase-type mechanism (elimination/hydration) is suggested for the cleavage of the lactyl ether bond of MurNAc 6-phosphate, with the formation of an alpha,beta-unsaturated aldehyde intermediate with (E)-stereochemistry, followed by the syn addition of water to give product.</text>
</comment>
<evidence type="ECO:0000256" key="3">
    <source>
        <dbReference type="ARBA" id="ARBA00023277"/>
    </source>
</evidence>
<evidence type="ECO:0000313" key="16">
    <source>
        <dbReference type="Proteomes" id="UP000664654"/>
    </source>
</evidence>
<reference evidence="15" key="1">
    <citation type="submission" date="2021-03" db="EMBL/GenBank/DDBJ databases">
        <title>novel species isolated from a fishpond in China.</title>
        <authorList>
            <person name="Lu H."/>
            <person name="Cai Z."/>
        </authorList>
    </citation>
    <scope>NUCLEOTIDE SEQUENCE</scope>
    <source>
        <strain evidence="15">JCM 30855</strain>
    </source>
</reference>
<evidence type="ECO:0000256" key="12">
    <source>
        <dbReference type="ARBA" id="ARBA00084049"/>
    </source>
</evidence>
<dbReference type="GO" id="GO:0046348">
    <property type="term" value="P:amino sugar catabolic process"/>
    <property type="evidence" value="ECO:0007669"/>
    <property type="project" value="InterPro"/>
</dbReference>
<dbReference type="Gene3D" id="3.40.50.10490">
    <property type="entry name" value="Glucose-6-phosphate isomerase like protein, domain 1"/>
    <property type="match status" value="1"/>
</dbReference>
<dbReference type="Pfam" id="PF22645">
    <property type="entry name" value="GKRP_SIS_N"/>
    <property type="match status" value="1"/>
</dbReference>
<evidence type="ECO:0000256" key="9">
    <source>
        <dbReference type="ARBA" id="ARBA00067056"/>
    </source>
</evidence>
<evidence type="ECO:0000256" key="10">
    <source>
        <dbReference type="ARBA" id="ARBA00070061"/>
    </source>
</evidence>
<evidence type="ECO:0000256" key="7">
    <source>
        <dbReference type="ARBA" id="ARBA00060595"/>
    </source>
</evidence>
<comment type="subunit">
    <text evidence="1 13">Homodimer.</text>
</comment>
<dbReference type="RefSeq" id="WP_206573433.1">
    <property type="nucleotide sequence ID" value="NZ_JAFKCV010000004.1"/>
</dbReference>
<dbReference type="NCBIfam" id="NF003915">
    <property type="entry name" value="PRK05441.1"/>
    <property type="match status" value="1"/>
</dbReference>
<dbReference type="InterPro" id="IPR005488">
    <property type="entry name" value="Etherase_MurQ"/>
</dbReference>
<comment type="pathway">
    <text evidence="7 13">Amino-sugar metabolism; 1,6-anhydro-N-acetylmuramate degradation.</text>
</comment>
<dbReference type="NCBIfam" id="TIGR00274">
    <property type="entry name" value="N-acetylmuramic acid 6-phosphate etherase"/>
    <property type="match status" value="1"/>
</dbReference>
<dbReference type="Proteomes" id="UP000664654">
    <property type="component" value="Unassembled WGS sequence"/>
</dbReference>
<comment type="similarity">
    <text evidence="8 13">Belongs to the GCKR-like family. MurNAc-6-P etherase subfamily.</text>
</comment>
<dbReference type="GO" id="GO:0097367">
    <property type="term" value="F:carbohydrate derivative binding"/>
    <property type="evidence" value="ECO:0007669"/>
    <property type="project" value="InterPro"/>
</dbReference>
<evidence type="ECO:0000256" key="6">
    <source>
        <dbReference type="ARBA" id="ARBA00060532"/>
    </source>
</evidence>
<dbReference type="Gene3D" id="1.10.8.1080">
    <property type="match status" value="1"/>
</dbReference>
<accession>A0A939DP08</accession>
<dbReference type="PANTHER" id="PTHR10088:SF4">
    <property type="entry name" value="GLUCOKINASE REGULATORY PROTEIN"/>
    <property type="match status" value="1"/>
</dbReference>
<comment type="pathway">
    <text evidence="4 13">Cell wall biogenesis; peptidoglycan recycling.</text>
</comment>
<evidence type="ECO:0000313" key="15">
    <source>
        <dbReference type="EMBL" id="MBN7825321.1"/>
    </source>
</evidence>
<dbReference type="InterPro" id="IPR001347">
    <property type="entry name" value="SIS_dom"/>
</dbReference>
<dbReference type="PROSITE" id="PS51464">
    <property type="entry name" value="SIS"/>
    <property type="match status" value="1"/>
</dbReference>
<comment type="catalytic activity">
    <reaction evidence="5 13">
        <text>N-acetyl-D-muramate 6-phosphate + H2O = N-acetyl-D-glucosamine 6-phosphate + (R)-lactate</text>
        <dbReference type="Rhea" id="RHEA:26410"/>
        <dbReference type="ChEBI" id="CHEBI:15377"/>
        <dbReference type="ChEBI" id="CHEBI:16004"/>
        <dbReference type="ChEBI" id="CHEBI:57513"/>
        <dbReference type="ChEBI" id="CHEBI:58722"/>
        <dbReference type="EC" id="4.2.1.126"/>
    </reaction>
</comment>
<protein>
    <recommendedName>
        <fullName evidence="10 13">N-acetylmuramic acid 6-phosphate etherase</fullName>
        <shortName evidence="13">MurNAc-6-P etherase</shortName>
        <ecNumber evidence="9 13">4.2.1.126</ecNumber>
    </recommendedName>
    <alternativeName>
        <fullName evidence="12 13">N-acetylmuramic acid 6-phosphate hydrolase</fullName>
    </alternativeName>
    <alternativeName>
        <fullName evidence="11 13">N-acetylmuramic acid 6-phosphate lyase</fullName>
    </alternativeName>
</protein>
<evidence type="ECO:0000256" key="2">
    <source>
        <dbReference type="ARBA" id="ARBA00023239"/>
    </source>
</evidence>
<comment type="pathway">
    <text evidence="6 13">Amino-sugar metabolism; N-acetylmuramate degradation.</text>
</comment>
<dbReference type="PROSITE" id="PS01272">
    <property type="entry name" value="GCKR"/>
    <property type="match status" value="1"/>
</dbReference>
<comment type="function">
    <text evidence="13">Specifically catalyzes the cleavage of the D-lactyl ether substituent of MurNAc 6-phosphate, producing GlcNAc 6-phosphate and D-lactate. Together with AnmK, is also required for the utilization of anhydro-N-acetylmuramic acid (anhMurNAc) either imported from the medium or derived from its own cell wall murein, and thus plays a role in cell wall recycling.</text>
</comment>
<dbReference type="GO" id="GO:0016803">
    <property type="term" value="F:ether hydrolase activity"/>
    <property type="evidence" value="ECO:0007669"/>
    <property type="project" value="TreeGrafter"/>
</dbReference>
<evidence type="ECO:0000256" key="1">
    <source>
        <dbReference type="ARBA" id="ARBA00011738"/>
    </source>
</evidence>
<dbReference type="HAMAP" id="MF_00068">
    <property type="entry name" value="MurQ"/>
    <property type="match status" value="1"/>
</dbReference>
<dbReference type="InterPro" id="IPR046348">
    <property type="entry name" value="SIS_dom_sf"/>
</dbReference>
<keyword evidence="16" id="KW-1185">Reference proteome</keyword>
<dbReference type="NCBIfam" id="NF009222">
    <property type="entry name" value="PRK12570.1"/>
    <property type="match status" value="1"/>
</dbReference>
<dbReference type="InterPro" id="IPR005486">
    <property type="entry name" value="Glucokinase_regulatory_CS"/>
</dbReference>
<keyword evidence="3 13" id="KW-0119">Carbohydrate metabolism</keyword>
<organism evidence="15 16">
    <name type="scientific">Bowmanella dokdonensis</name>
    <dbReference type="NCBI Taxonomy" id="751969"/>
    <lineage>
        <taxon>Bacteria</taxon>
        <taxon>Pseudomonadati</taxon>
        <taxon>Pseudomonadota</taxon>
        <taxon>Gammaproteobacteria</taxon>
        <taxon>Alteromonadales</taxon>
        <taxon>Alteromonadaceae</taxon>
        <taxon>Bowmanella</taxon>
    </lineage>
</organism>
<dbReference type="InterPro" id="IPR040190">
    <property type="entry name" value="MURQ/GCKR"/>
</dbReference>
<feature type="active site" evidence="13">
    <location>
        <position position="132"/>
    </location>
</feature>
<dbReference type="AlphaFoldDB" id="A0A939DP08"/>